<evidence type="ECO:0000259" key="7">
    <source>
        <dbReference type="PROSITE" id="PS50011"/>
    </source>
</evidence>
<keyword evidence="6" id="KW-0723">Serine/threonine-protein kinase</keyword>
<dbReference type="SUPFAM" id="SSF56112">
    <property type="entry name" value="Protein kinase-like (PK-like)"/>
    <property type="match status" value="1"/>
</dbReference>
<protein>
    <submittedName>
        <fullName evidence="8">ATP binding protein, putative</fullName>
        <ecNumber evidence="8">2.7.11.17</ecNumber>
    </submittedName>
</protein>
<dbReference type="InterPro" id="IPR052751">
    <property type="entry name" value="Plant_MAPKKK"/>
</dbReference>
<dbReference type="PANTHER" id="PTHR48011">
    <property type="entry name" value="CCR4-NOT TRANSCRIPTIONAL COMPLEX SUBUNIT CAF120-RELATED"/>
    <property type="match status" value="1"/>
</dbReference>
<evidence type="ECO:0000313" key="9">
    <source>
        <dbReference type="Proteomes" id="UP000008311"/>
    </source>
</evidence>
<keyword evidence="1 8" id="KW-0808">Transferase</keyword>
<comment type="similarity">
    <text evidence="6">Belongs to the protein kinase superfamily.</text>
</comment>
<evidence type="ECO:0000256" key="2">
    <source>
        <dbReference type="ARBA" id="ARBA00022741"/>
    </source>
</evidence>
<dbReference type="InterPro" id="IPR017441">
    <property type="entry name" value="Protein_kinase_ATP_BS"/>
</dbReference>
<sequence length="343" mass="38722">MTKRKFAMEQDQMACNNGRTWKREHLLGKGGFGSVYLAKLKRPESKSQIYPPVMAVKSAELSESSSLQQEKEVFNNIYGCPFILQCYGEETTSTGIVRANLIERSDARGLPESDVRRYTRCILEGIRYIHSRGYVHCDLKPENVLLVSTENGDFVPKIADFGLAKKVVKKRKVADSTAGGTTMYMAPETVVDNVQDFPCDIWALGCIVFEMFTGSPLWYDSDTTSDELIKSIGDRHQLPEIPYDIPEDGRAFLKKCLVKNPMFRLTADMLLNEPFVSGLRDDKCSDIAENSVEGQRRSCDSSRSKDLDFISKEDYTASSVPYGRLLRVVRTQGRQFKQPARVC</sequence>
<dbReference type="SMART" id="SM00220">
    <property type="entry name" value="S_TKc"/>
    <property type="match status" value="1"/>
</dbReference>
<keyword evidence="4 5" id="KW-0067">ATP-binding</keyword>
<dbReference type="eggNOG" id="KOG0198">
    <property type="taxonomic scope" value="Eukaryota"/>
</dbReference>
<organism evidence="8 9">
    <name type="scientific">Ricinus communis</name>
    <name type="common">Castor bean</name>
    <dbReference type="NCBI Taxonomy" id="3988"/>
    <lineage>
        <taxon>Eukaryota</taxon>
        <taxon>Viridiplantae</taxon>
        <taxon>Streptophyta</taxon>
        <taxon>Embryophyta</taxon>
        <taxon>Tracheophyta</taxon>
        <taxon>Spermatophyta</taxon>
        <taxon>Magnoliopsida</taxon>
        <taxon>eudicotyledons</taxon>
        <taxon>Gunneridae</taxon>
        <taxon>Pentapetalae</taxon>
        <taxon>rosids</taxon>
        <taxon>fabids</taxon>
        <taxon>Malpighiales</taxon>
        <taxon>Euphorbiaceae</taxon>
        <taxon>Acalyphoideae</taxon>
        <taxon>Acalypheae</taxon>
        <taxon>Ricinus</taxon>
    </lineage>
</organism>
<dbReference type="InterPro" id="IPR008271">
    <property type="entry name" value="Ser/Thr_kinase_AS"/>
</dbReference>
<evidence type="ECO:0000256" key="5">
    <source>
        <dbReference type="PROSITE-ProRule" id="PRU10141"/>
    </source>
</evidence>
<keyword evidence="3" id="KW-0418">Kinase</keyword>
<proteinExistence type="inferred from homology"/>
<evidence type="ECO:0000256" key="3">
    <source>
        <dbReference type="ARBA" id="ARBA00022777"/>
    </source>
</evidence>
<accession>B9RG69</accession>
<dbReference type="PROSITE" id="PS50011">
    <property type="entry name" value="PROTEIN_KINASE_DOM"/>
    <property type="match status" value="1"/>
</dbReference>
<dbReference type="EC" id="2.7.11.17" evidence="8"/>
<dbReference type="PROSITE" id="PS00107">
    <property type="entry name" value="PROTEIN_KINASE_ATP"/>
    <property type="match status" value="1"/>
</dbReference>
<dbReference type="PANTHER" id="PTHR48011:SF94">
    <property type="entry name" value="PROTEIN KINASE DOMAIN-CONTAINING PROTEIN"/>
    <property type="match status" value="1"/>
</dbReference>
<dbReference type="InterPro" id="IPR011009">
    <property type="entry name" value="Kinase-like_dom_sf"/>
</dbReference>
<evidence type="ECO:0000256" key="6">
    <source>
        <dbReference type="RuleBase" id="RU000304"/>
    </source>
</evidence>
<feature type="binding site" evidence="5">
    <location>
        <position position="57"/>
    </location>
    <ligand>
        <name>ATP</name>
        <dbReference type="ChEBI" id="CHEBI:30616"/>
    </ligand>
</feature>
<evidence type="ECO:0000256" key="1">
    <source>
        <dbReference type="ARBA" id="ARBA00022679"/>
    </source>
</evidence>
<evidence type="ECO:0000313" key="8">
    <source>
        <dbReference type="EMBL" id="EEF49524.1"/>
    </source>
</evidence>
<dbReference type="STRING" id="3988.B9RG69"/>
<dbReference type="GO" id="GO:0004683">
    <property type="term" value="F:calcium/calmodulin-dependent protein kinase activity"/>
    <property type="evidence" value="ECO:0007669"/>
    <property type="project" value="UniProtKB-EC"/>
</dbReference>
<dbReference type="PROSITE" id="PS00108">
    <property type="entry name" value="PROTEIN_KINASE_ST"/>
    <property type="match status" value="1"/>
</dbReference>
<gene>
    <name evidence="8" type="ORF">RCOM_1451900</name>
</gene>
<dbReference type="GO" id="GO:0005524">
    <property type="term" value="F:ATP binding"/>
    <property type="evidence" value="ECO:0007669"/>
    <property type="project" value="UniProtKB-UniRule"/>
</dbReference>
<dbReference type="EMBL" id="EQ973778">
    <property type="protein sequence ID" value="EEF49524.1"/>
    <property type="molecule type" value="Genomic_DNA"/>
</dbReference>
<feature type="domain" description="Protein kinase" evidence="7">
    <location>
        <begin position="21"/>
        <end position="276"/>
    </location>
</feature>
<keyword evidence="2 5" id="KW-0547">Nucleotide-binding</keyword>
<dbReference type="InParanoid" id="B9RG69"/>
<name>B9RG69_RICCO</name>
<evidence type="ECO:0000256" key="4">
    <source>
        <dbReference type="ARBA" id="ARBA00022840"/>
    </source>
</evidence>
<dbReference type="Proteomes" id="UP000008311">
    <property type="component" value="Unassembled WGS sequence"/>
</dbReference>
<dbReference type="InterPro" id="IPR000719">
    <property type="entry name" value="Prot_kinase_dom"/>
</dbReference>
<dbReference type="GO" id="GO:0007165">
    <property type="term" value="P:signal transduction"/>
    <property type="evidence" value="ECO:0000318"/>
    <property type="project" value="GO_Central"/>
</dbReference>
<dbReference type="Gene3D" id="1.10.510.10">
    <property type="entry name" value="Transferase(Phosphotransferase) domain 1"/>
    <property type="match status" value="1"/>
</dbReference>
<dbReference type="GO" id="GO:0004672">
    <property type="term" value="F:protein kinase activity"/>
    <property type="evidence" value="ECO:0000318"/>
    <property type="project" value="GO_Central"/>
</dbReference>
<dbReference type="Gene3D" id="3.30.200.20">
    <property type="entry name" value="Phosphorylase Kinase, domain 1"/>
    <property type="match status" value="1"/>
</dbReference>
<dbReference type="AlphaFoldDB" id="B9RG69"/>
<reference evidence="9" key="1">
    <citation type="journal article" date="2010" name="Nat. Biotechnol.">
        <title>Draft genome sequence of the oilseed species Ricinus communis.</title>
        <authorList>
            <person name="Chan A.P."/>
            <person name="Crabtree J."/>
            <person name="Zhao Q."/>
            <person name="Lorenzi H."/>
            <person name="Orvis J."/>
            <person name="Puiu D."/>
            <person name="Melake-Berhan A."/>
            <person name="Jones K.M."/>
            <person name="Redman J."/>
            <person name="Chen G."/>
            <person name="Cahoon E.B."/>
            <person name="Gedil M."/>
            <person name="Stanke M."/>
            <person name="Haas B.J."/>
            <person name="Wortman J.R."/>
            <person name="Fraser-Liggett C.M."/>
            <person name="Ravel J."/>
            <person name="Rabinowicz P.D."/>
        </authorList>
    </citation>
    <scope>NUCLEOTIDE SEQUENCE [LARGE SCALE GENOMIC DNA]</scope>
    <source>
        <strain evidence="9">cv. Hale</strain>
    </source>
</reference>
<keyword evidence="9" id="KW-1185">Reference proteome</keyword>
<dbReference type="Pfam" id="PF00069">
    <property type="entry name" value="Pkinase"/>
    <property type="match status" value="1"/>
</dbReference>